<feature type="transmembrane region" description="Helical" evidence="1">
    <location>
        <begin position="6"/>
        <end position="36"/>
    </location>
</feature>
<keyword evidence="1" id="KW-1133">Transmembrane helix</keyword>
<proteinExistence type="predicted"/>
<accession>A0AAV6T9T5</accession>
<evidence type="ECO:0008006" key="4">
    <source>
        <dbReference type="Google" id="ProtNLM"/>
    </source>
</evidence>
<comment type="caution">
    <text evidence="2">The sequence shown here is derived from an EMBL/GenBank/DDBJ whole genome shotgun (WGS) entry which is preliminary data.</text>
</comment>
<keyword evidence="3" id="KW-1185">Reference proteome</keyword>
<name>A0AAV6T9T5_SOLSE</name>
<dbReference type="Proteomes" id="UP000693946">
    <property type="component" value="Linkage Group LG1"/>
</dbReference>
<keyword evidence="1" id="KW-0472">Membrane</keyword>
<gene>
    <name evidence="2" type="ORF">JOB18_038409</name>
</gene>
<organism evidence="2 3">
    <name type="scientific">Solea senegalensis</name>
    <name type="common">Senegalese sole</name>
    <dbReference type="NCBI Taxonomy" id="28829"/>
    <lineage>
        <taxon>Eukaryota</taxon>
        <taxon>Metazoa</taxon>
        <taxon>Chordata</taxon>
        <taxon>Craniata</taxon>
        <taxon>Vertebrata</taxon>
        <taxon>Euteleostomi</taxon>
        <taxon>Actinopterygii</taxon>
        <taxon>Neopterygii</taxon>
        <taxon>Teleostei</taxon>
        <taxon>Neoteleostei</taxon>
        <taxon>Acanthomorphata</taxon>
        <taxon>Carangaria</taxon>
        <taxon>Pleuronectiformes</taxon>
        <taxon>Pleuronectoidei</taxon>
        <taxon>Soleidae</taxon>
        <taxon>Solea</taxon>
    </lineage>
</organism>
<reference evidence="2 3" key="1">
    <citation type="journal article" date="2021" name="Sci. Rep.">
        <title>Chromosome anchoring in Senegalese sole (Solea senegalensis) reveals sex-associated markers and genome rearrangements in flatfish.</title>
        <authorList>
            <person name="Guerrero-Cozar I."/>
            <person name="Gomez-Garrido J."/>
            <person name="Berbel C."/>
            <person name="Martinez-Blanch J.F."/>
            <person name="Alioto T."/>
            <person name="Claros M.G."/>
            <person name="Gagnaire P.A."/>
            <person name="Manchado M."/>
        </authorList>
    </citation>
    <scope>NUCLEOTIDE SEQUENCE [LARGE SCALE GENOMIC DNA]</scope>
    <source>
        <strain evidence="2">Sse05_10M</strain>
    </source>
</reference>
<dbReference type="EMBL" id="JAGKHQ010000001">
    <property type="protein sequence ID" value="KAG7526284.1"/>
    <property type="molecule type" value="Genomic_DNA"/>
</dbReference>
<evidence type="ECO:0000256" key="1">
    <source>
        <dbReference type="SAM" id="Phobius"/>
    </source>
</evidence>
<evidence type="ECO:0000313" key="3">
    <source>
        <dbReference type="Proteomes" id="UP000693946"/>
    </source>
</evidence>
<dbReference type="AlphaFoldDB" id="A0AAV6T9T5"/>
<sequence length="117" mass="13769">MRSIFVIVVVLWCLTAVGIRIVACSSFFAFFLPLFYPFFRSTVQRFNHVQLSYSNLFDFICQRSPLVVLFWTRIRQREYDEVMINKQRDKKTMAENITSSVEVIKKTTALSSRVLIT</sequence>
<protein>
    <recommendedName>
        <fullName evidence="4">Secreted protein</fullName>
    </recommendedName>
</protein>
<keyword evidence="1" id="KW-0812">Transmembrane</keyword>
<evidence type="ECO:0000313" key="2">
    <source>
        <dbReference type="EMBL" id="KAG7526284.1"/>
    </source>
</evidence>